<keyword evidence="4" id="KW-1185">Reference proteome</keyword>
<dbReference type="Pfam" id="PF11512">
    <property type="entry name" value="Atu4866"/>
    <property type="match status" value="1"/>
</dbReference>
<evidence type="ECO:0000256" key="2">
    <source>
        <dbReference type="SAM" id="SignalP"/>
    </source>
</evidence>
<feature type="region of interest" description="Disordered" evidence="1">
    <location>
        <begin position="20"/>
        <end position="41"/>
    </location>
</feature>
<proteinExistence type="predicted"/>
<feature type="chain" id="PRO_5047248953" evidence="2">
    <location>
        <begin position="22"/>
        <end position="124"/>
    </location>
</feature>
<reference evidence="3 4" key="1">
    <citation type="journal article" date="2013" name="Int. J. Syst. Evol. Microbiol.">
        <title>Roseomonas aerophila sp. nov., isolated from air.</title>
        <authorList>
            <person name="Kim S.J."/>
            <person name="Weon H.Y."/>
            <person name="Ahn J.H."/>
            <person name="Hong S.B."/>
            <person name="Seok S.J."/>
            <person name="Whang K.S."/>
            <person name="Kwon S.W."/>
        </authorList>
    </citation>
    <scope>NUCLEOTIDE SEQUENCE [LARGE SCALE GENOMIC DNA]</scope>
    <source>
        <strain evidence="3 4">NBRC 108923</strain>
    </source>
</reference>
<sequence length="124" mass="13690">MPRLSTMAASMLALGTSLAEAQTNPGRETPPTGAATEQHHPYAGMWVTADGRVRHRLLPGGRYEEARGQRECAYLGRYEITGDHIEYWDDTGFTADGDFIGGVLHHGGMILYRRPEMEAAARRC</sequence>
<dbReference type="EMBL" id="JACTVA010000024">
    <property type="protein sequence ID" value="MBC9207958.1"/>
    <property type="molecule type" value="Genomic_DNA"/>
</dbReference>
<accession>A0ABR7RNP5</accession>
<keyword evidence="2" id="KW-0732">Signal</keyword>
<protein>
    <submittedName>
        <fullName evidence="3">Atu4866 domain-containing protein</fullName>
    </submittedName>
</protein>
<evidence type="ECO:0000256" key="1">
    <source>
        <dbReference type="SAM" id="MobiDB-lite"/>
    </source>
</evidence>
<dbReference type="RefSeq" id="WP_187785123.1">
    <property type="nucleotide sequence ID" value="NZ_JACTVA010000024.1"/>
</dbReference>
<feature type="signal peptide" evidence="2">
    <location>
        <begin position="1"/>
        <end position="21"/>
    </location>
</feature>
<dbReference type="InterPro" id="IPR038646">
    <property type="entry name" value="Atu4866-like_sf"/>
</dbReference>
<gene>
    <name evidence="3" type="ORF">IBL26_14025</name>
</gene>
<dbReference type="Gene3D" id="2.40.128.290">
    <property type="entry name" value="Uncharacterised protein Atu4866, PF11512"/>
    <property type="match status" value="1"/>
</dbReference>
<comment type="caution">
    <text evidence="3">The sequence shown here is derived from an EMBL/GenBank/DDBJ whole genome shotgun (WGS) entry which is preliminary data.</text>
</comment>
<name>A0ABR7RNP5_9PROT</name>
<evidence type="ECO:0000313" key="4">
    <source>
        <dbReference type="Proteomes" id="UP000626026"/>
    </source>
</evidence>
<dbReference type="InterPro" id="IPR020955">
    <property type="entry name" value="Uncharacterised_Atu4866"/>
</dbReference>
<dbReference type="Proteomes" id="UP000626026">
    <property type="component" value="Unassembled WGS sequence"/>
</dbReference>
<evidence type="ECO:0000313" key="3">
    <source>
        <dbReference type="EMBL" id="MBC9207958.1"/>
    </source>
</evidence>
<organism evidence="3 4">
    <name type="scientific">Teichococcus aerophilus</name>
    <dbReference type="NCBI Taxonomy" id="1224513"/>
    <lineage>
        <taxon>Bacteria</taxon>
        <taxon>Pseudomonadati</taxon>
        <taxon>Pseudomonadota</taxon>
        <taxon>Alphaproteobacteria</taxon>
        <taxon>Acetobacterales</taxon>
        <taxon>Roseomonadaceae</taxon>
        <taxon>Roseomonas</taxon>
    </lineage>
</organism>